<proteinExistence type="predicted"/>
<organism evidence="2 3">
    <name type="scientific">Crossiella equi</name>
    <dbReference type="NCBI Taxonomy" id="130796"/>
    <lineage>
        <taxon>Bacteria</taxon>
        <taxon>Bacillati</taxon>
        <taxon>Actinomycetota</taxon>
        <taxon>Actinomycetes</taxon>
        <taxon>Pseudonocardiales</taxon>
        <taxon>Pseudonocardiaceae</taxon>
        <taxon>Crossiella</taxon>
    </lineage>
</organism>
<evidence type="ECO:0000313" key="2">
    <source>
        <dbReference type="EMBL" id="MBP2474299.1"/>
    </source>
</evidence>
<evidence type="ECO:0000256" key="1">
    <source>
        <dbReference type="SAM" id="MobiDB-lite"/>
    </source>
</evidence>
<keyword evidence="3" id="KW-1185">Reference proteome</keyword>
<dbReference type="RefSeq" id="WP_086784983.1">
    <property type="nucleotide sequence ID" value="NZ_JAGIOO010000001.1"/>
</dbReference>
<evidence type="ECO:0000313" key="3">
    <source>
        <dbReference type="Proteomes" id="UP001519363"/>
    </source>
</evidence>
<dbReference type="Proteomes" id="UP001519363">
    <property type="component" value="Unassembled WGS sequence"/>
</dbReference>
<accession>A0ABS5ACJ9</accession>
<comment type="caution">
    <text evidence="2">The sequence shown here is derived from an EMBL/GenBank/DDBJ whole genome shotgun (WGS) entry which is preliminary data.</text>
</comment>
<feature type="region of interest" description="Disordered" evidence="1">
    <location>
        <begin position="1"/>
        <end position="23"/>
    </location>
</feature>
<feature type="compositionally biased region" description="Basic and acidic residues" evidence="1">
    <location>
        <begin position="8"/>
        <end position="21"/>
    </location>
</feature>
<dbReference type="EMBL" id="JAGIOO010000001">
    <property type="protein sequence ID" value="MBP2474299.1"/>
    <property type="molecule type" value="Genomic_DNA"/>
</dbReference>
<reference evidence="2 3" key="1">
    <citation type="submission" date="2021-03" db="EMBL/GenBank/DDBJ databases">
        <title>Sequencing the genomes of 1000 actinobacteria strains.</title>
        <authorList>
            <person name="Klenk H.-P."/>
        </authorList>
    </citation>
    <scope>NUCLEOTIDE SEQUENCE [LARGE SCALE GENOMIC DNA]</scope>
    <source>
        <strain evidence="2 3">DSM 44580</strain>
    </source>
</reference>
<name>A0ABS5ACJ9_9PSEU</name>
<protein>
    <submittedName>
        <fullName evidence="2">Uncharacterized protein</fullName>
    </submittedName>
</protein>
<gene>
    <name evidence="2" type="ORF">JOF53_003171</name>
</gene>
<sequence>MTPDGSDPAERPRIPRERSGAHDACAAWAGHRLDGGGTPAVPVARTGDDDALFTDDRLVGPPVIGECQG</sequence>